<dbReference type="Proteomes" id="UP001500791">
    <property type="component" value="Unassembled WGS sequence"/>
</dbReference>
<sequence>MMKWTLDEFKYELEADPKRKVLFVEGSSDQVLWNKLVPSESRNHSMICTSDYIDIEVIFGGNRARLLKLAEECVGSCIEGRVRIFIDSDYDSISGYSSYSNIVSRTDYRDMESYYIVMNGIDDVCSVYGLNKEDVRACYVRMLKPLYSLRYTSIVSGLHLPINDTISEKFGKYVLGKNIKEYSINLDKIITSSLQNANISISKKHTVLEEVNKVLSSIEDKEVPFVIHGKDLVGFISHLTRDSFEVSSKSILLFLLAKVDDLRAMPNVSNLVSWVEEST</sequence>
<name>A0ABN0Y5W9_9CAUL</name>
<dbReference type="RefSeq" id="WP_167174528.1">
    <property type="nucleotide sequence ID" value="NZ_BAAAEJ010000003.1"/>
</dbReference>
<proteinExistence type="predicted"/>
<organism evidence="1 2">
    <name type="scientific">Brevundimonas terrae</name>
    <dbReference type="NCBI Taxonomy" id="363631"/>
    <lineage>
        <taxon>Bacteria</taxon>
        <taxon>Pseudomonadati</taxon>
        <taxon>Pseudomonadota</taxon>
        <taxon>Alphaproteobacteria</taxon>
        <taxon>Caulobacterales</taxon>
        <taxon>Caulobacteraceae</taxon>
        <taxon>Brevundimonas</taxon>
    </lineage>
</organism>
<accession>A0ABN0Y5W9</accession>
<keyword evidence="2" id="KW-1185">Reference proteome</keyword>
<evidence type="ECO:0008006" key="3">
    <source>
        <dbReference type="Google" id="ProtNLM"/>
    </source>
</evidence>
<evidence type="ECO:0000313" key="2">
    <source>
        <dbReference type="Proteomes" id="UP001500791"/>
    </source>
</evidence>
<reference evidence="1 2" key="1">
    <citation type="journal article" date="2019" name="Int. J. Syst. Evol. Microbiol.">
        <title>The Global Catalogue of Microorganisms (GCM) 10K type strain sequencing project: providing services to taxonomists for standard genome sequencing and annotation.</title>
        <authorList>
            <consortium name="The Broad Institute Genomics Platform"/>
            <consortium name="The Broad Institute Genome Sequencing Center for Infectious Disease"/>
            <person name="Wu L."/>
            <person name="Ma J."/>
        </authorList>
    </citation>
    <scope>NUCLEOTIDE SEQUENCE [LARGE SCALE GENOMIC DNA]</scope>
    <source>
        <strain evidence="1 2">JCM 13476</strain>
    </source>
</reference>
<dbReference type="EMBL" id="BAAAEJ010000003">
    <property type="protein sequence ID" value="GAA0384446.1"/>
    <property type="molecule type" value="Genomic_DNA"/>
</dbReference>
<protein>
    <recommendedName>
        <fullName evidence="3">DUF4435 domain-containing protein</fullName>
    </recommendedName>
</protein>
<evidence type="ECO:0000313" key="1">
    <source>
        <dbReference type="EMBL" id="GAA0384446.1"/>
    </source>
</evidence>
<comment type="caution">
    <text evidence="1">The sequence shown here is derived from an EMBL/GenBank/DDBJ whole genome shotgun (WGS) entry which is preliminary data.</text>
</comment>
<gene>
    <name evidence="1" type="ORF">GCM10009093_09230</name>
</gene>